<evidence type="ECO:0008006" key="3">
    <source>
        <dbReference type="Google" id="ProtNLM"/>
    </source>
</evidence>
<protein>
    <recommendedName>
        <fullName evidence="3">F-box domain-containing protein</fullName>
    </recommendedName>
</protein>
<dbReference type="OrthoDB" id="2744015at2759"/>
<sequence length="533" mass="59990">MFRRYHHCVTSVEWPDNTLYSDLLPIAVDVDVFHLILECLPHADLLKITLASKFTREEATKELLMRPVRLLRNKNLRTFCRFALAGDPRRLSYLRNLTIEHIEKPFSSEDRETFADVLTRCTNLRKLELRWCDALLMEEHVVPEAISPLPNLTYLSAIMYKDSKESQTLLLRMVANMKSSLHSLHLPMIEDGLSKVEVLQDLVMVHGNLEEFTLQFSTFTAPGVTFSAVRDLHLTLEENVPRLRDLCSTFPSVRELSIDYHMHLGETPPDNTENSHLGDGSCWPSLDRLRASTSIIRILGIVCPVRRLDLGYYDSDLHDKIAETVSRLRPSKFTLNLYCAADWAAPRAHPSLLLHGSGDAGVRHLFVKTTFSSSRSPTTQDFMNCIHPLLLTARVELLHVAISELFTSDDPDEIVDPPMKVNPDVPTIDAEALAVDWAQACASIRTVAVTIALVGHTVWSVDRADGEARVVKLGAFEGRRVLDQEAQRCIQTSLLIINPGDSARGWGSYIMASIRKGTLERLLYSGIFVESAV</sequence>
<name>A0A1M2V8L6_TRAPU</name>
<dbReference type="Gene3D" id="3.80.10.10">
    <property type="entry name" value="Ribonuclease Inhibitor"/>
    <property type="match status" value="1"/>
</dbReference>
<dbReference type="AlphaFoldDB" id="A0A1M2V8L6"/>
<dbReference type="SUPFAM" id="SSF52047">
    <property type="entry name" value="RNI-like"/>
    <property type="match status" value="1"/>
</dbReference>
<proteinExistence type="predicted"/>
<evidence type="ECO:0000313" key="1">
    <source>
        <dbReference type="EMBL" id="OJT03866.1"/>
    </source>
</evidence>
<accession>A0A1M2V8L6</accession>
<evidence type="ECO:0000313" key="2">
    <source>
        <dbReference type="Proteomes" id="UP000184267"/>
    </source>
</evidence>
<comment type="caution">
    <text evidence="1">The sequence shown here is derived from an EMBL/GenBank/DDBJ whole genome shotgun (WGS) entry which is preliminary data.</text>
</comment>
<keyword evidence="2" id="KW-1185">Reference proteome</keyword>
<gene>
    <name evidence="1" type="ORF">TRAPUB_5457</name>
</gene>
<reference evidence="1 2" key="1">
    <citation type="submission" date="2016-10" db="EMBL/GenBank/DDBJ databases">
        <title>Genome sequence of the basidiomycete white-rot fungus Trametes pubescens.</title>
        <authorList>
            <person name="Makela M.R."/>
            <person name="Granchi Z."/>
            <person name="Peng M."/>
            <person name="De Vries R.P."/>
            <person name="Grigoriev I."/>
            <person name="Riley R."/>
            <person name="Hilden K."/>
        </authorList>
    </citation>
    <scope>NUCLEOTIDE SEQUENCE [LARGE SCALE GENOMIC DNA]</scope>
    <source>
        <strain evidence="1 2">FBCC735</strain>
    </source>
</reference>
<dbReference type="EMBL" id="MNAD01001590">
    <property type="protein sequence ID" value="OJT03866.1"/>
    <property type="molecule type" value="Genomic_DNA"/>
</dbReference>
<dbReference type="Proteomes" id="UP000184267">
    <property type="component" value="Unassembled WGS sequence"/>
</dbReference>
<dbReference type="OMA" id="RNLTIEH"/>
<organism evidence="1 2">
    <name type="scientific">Trametes pubescens</name>
    <name type="common">White-rot fungus</name>
    <dbReference type="NCBI Taxonomy" id="154538"/>
    <lineage>
        <taxon>Eukaryota</taxon>
        <taxon>Fungi</taxon>
        <taxon>Dikarya</taxon>
        <taxon>Basidiomycota</taxon>
        <taxon>Agaricomycotina</taxon>
        <taxon>Agaricomycetes</taxon>
        <taxon>Polyporales</taxon>
        <taxon>Polyporaceae</taxon>
        <taxon>Trametes</taxon>
    </lineage>
</organism>
<dbReference type="InterPro" id="IPR032675">
    <property type="entry name" value="LRR_dom_sf"/>
</dbReference>